<dbReference type="EMBL" id="BPLR01012903">
    <property type="protein sequence ID" value="GIY57404.1"/>
    <property type="molecule type" value="Genomic_DNA"/>
</dbReference>
<feature type="compositionally biased region" description="Polar residues" evidence="1">
    <location>
        <begin position="35"/>
        <end position="44"/>
    </location>
</feature>
<accession>A0AAV4UI65</accession>
<gene>
    <name evidence="2" type="ORF">CEXT_357781</name>
</gene>
<evidence type="ECO:0000313" key="3">
    <source>
        <dbReference type="Proteomes" id="UP001054945"/>
    </source>
</evidence>
<feature type="region of interest" description="Disordered" evidence="1">
    <location>
        <begin position="79"/>
        <end position="101"/>
    </location>
</feature>
<name>A0AAV4UI65_CAEEX</name>
<dbReference type="Proteomes" id="UP001054945">
    <property type="component" value="Unassembled WGS sequence"/>
</dbReference>
<evidence type="ECO:0000256" key="1">
    <source>
        <dbReference type="SAM" id="MobiDB-lite"/>
    </source>
</evidence>
<organism evidence="2 3">
    <name type="scientific">Caerostris extrusa</name>
    <name type="common">Bark spider</name>
    <name type="synonym">Caerostris bankana</name>
    <dbReference type="NCBI Taxonomy" id="172846"/>
    <lineage>
        <taxon>Eukaryota</taxon>
        <taxon>Metazoa</taxon>
        <taxon>Ecdysozoa</taxon>
        <taxon>Arthropoda</taxon>
        <taxon>Chelicerata</taxon>
        <taxon>Arachnida</taxon>
        <taxon>Araneae</taxon>
        <taxon>Araneomorphae</taxon>
        <taxon>Entelegynae</taxon>
        <taxon>Araneoidea</taxon>
        <taxon>Araneidae</taxon>
        <taxon>Caerostris</taxon>
    </lineage>
</organism>
<reference evidence="2 3" key="1">
    <citation type="submission" date="2021-06" db="EMBL/GenBank/DDBJ databases">
        <title>Caerostris extrusa draft genome.</title>
        <authorList>
            <person name="Kono N."/>
            <person name="Arakawa K."/>
        </authorList>
    </citation>
    <scope>NUCLEOTIDE SEQUENCE [LARGE SCALE GENOMIC DNA]</scope>
</reference>
<comment type="caution">
    <text evidence="2">The sequence shown here is derived from an EMBL/GenBank/DDBJ whole genome shotgun (WGS) entry which is preliminary data.</text>
</comment>
<dbReference type="AlphaFoldDB" id="A0AAV4UI65"/>
<protein>
    <submittedName>
        <fullName evidence="2">Uncharacterized protein</fullName>
    </submittedName>
</protein>
<sequence length="108" mass="11734">MSIHAGVSSMMEMEVSPDDSQGSFQGGISPAAPEQHQQPQSPDAICSTVQSIESEISNYKEELANYQICARLKFPQQTPLVSKGHGARGTEDLNTPTKGKTNWFLPKV</sequence>
<proteinExistence type="predicted"/>
<keyword evidence="3" id="KW-1185">Reference proteome</keyword>
<evidence type="ECO:0000313" key="2">
    <source>
        <dbReference type="EMBL" id="GIY57404.1"/>
    </source>
</evidence>
<feature type="region of interest" description="Disordered" evidence="1">
    <location>
        <begin position="1"/>
        <end position="44"/>
    </location>
</feature>